<dbReference type="Pfam" id="PF14412">
    <property type="entry name" value="AHH"/>
    <property type="match status" value="1"/>
</dbReference>
<protein>
    <submittedName>
        <fullName evidence="1">Uncharacterized protein</fullName>
    </submittedName>
</protein>
<evidence type="ECO:0000313" key="2">
    <source>
        <dbReference type="Proteomes" id="UP000265715"/>
    </source>
</evidence>
<sequence length="99" mass="10475">MLDIATADTFHVGEGRWLVHNCSTTLDRNLGGKVGDGLQAHHLIPEELFRGGDPFLTRAIRGGFDMDAAYNGLLMPGSKAGSNAAGVPFHLGSPPNYSP</sequence>
<gene>
    <name evidence="1" type="ORF">Mterra_02185</name>
</gene>
<accession>A0A399EJY7</accession>
<dbReference type="EMBL" id="QXDL01000085">
    <property type="protein sequence ID" value="RIH83773.1"/>
    <property type="molecule type" value="Genomic_DNA"/>
</dbReference>
<dbReference type="AlphaFoldDB" id="A0A399EJY7"/>
<dbReference type="Proteomes" id="UP000265715">
    <property type="component" value="Unassembled WGS sequence"/>
</dbReference>
<dbReference type="InterPro" id="IPR032871">
    <property type="entry name" value="AHH_dom_containing"/>
</dbReference>
<name>A0A399EJY7_9DEIN</name>
<dbReference type="RefSeq" id="WP_170159631.1">
    <property type="nucleotide sequence ID" value="NZ_QXDL01000085.1"/>
</dbReference>
<comment type="caution">
    <text evidence="1">The sequence shown here is derived from an EMBL/GenBank/DDBJ whole genome shotgun (WGS) entry which is preliminary data.</text>
</comment>
<keyword evidence="2" id="KW-1185">Reference proteome</keyword>
<organism evidence="1 2">
    <name type="scientific">Calidithermus terrae</name>
    <dbReference type="NCBI Taxonomy" id="1408545"/>
    <lineage>
        <taxon>Bacteria</taxon>
        <taxon>Thermotogati</taxon>
        <taxon>Deinococcota</taxon>
        <taxon>Deinococci</taxon>
        <taxon>Thermales</taxon>
        <taxon>Thermaceae</taxon>
        <taxon>Calidithermus</taxon>
    </lineage>
</organism>
<reference evidence="1 2" key="1">
    <citation type="submission" date="2018-08" db="EMBL/GenBank/DDBJ databases">
        <title>Meiothermus terrae DSM 26712 genome sequencing project.</title>
        <authorList>
            <person name="Da Costa M.S."/>
            <person name="Albuquerque L."/>
            <person name="Raposo P."/>
            <person name="Froufe H.J.C."/>
            <person name="Barroso C.S."/>
            <person name="Egas C."/>
        </authorList>
    </citation>
    <scope>NUCLEOTIDE SEQUENCE [LARGE SCALE GENOMIC DNA]</scope>
    <source>
        <strain evidence="1 2">DSM 26712</strain>
    </source>
</reference>
<evidence type="ECO:0000313" key="1">
    <source>
        <dbReference type="EMBL" id="RIH83773.1"/>
    </source>
</evidence>
<proteinExistence type="predicted"/>